<proteinExistence type="inferred from homology"/>
<comment type="subcellular location">
    <subcellularLocation>
        <location evidence="1">Cytoplasm</location>
        <location evidence="1">Cytoskeleton</location>
    </subcellularLocation>
</comment>
<keyword evidence="5" id="KW-0206">Cytoskeleton</keyword>
<organism evidence="9 10">
    <name type="scientific">Coemansia aciculifera</name>
    <dbReference type="NCBI Taxonomy" id="417176"/>
    <lineage>
        <taxon>Eukaryota</taxon>
        <taxon>Fungi</taxon>
        <taxon>Fungi incertae sedis</taxon>
        <taxon>Zoopagomycota</taxon>
        <taxon>Kickxellomycotina</taxon>
        <taxon>Kickxellomycetes</taxon>
        <taxon>Kickxellales</taxon>
        <taxon>Kickxellaceae</taxon>
        <taxon>Coemansia</taxon>
    </lineage>
</organism>
<keyword evidence="10" id="KW-1185">Reference proteome</keyword>
<sequence length="601" mass="65569">MVSGLYKRGHHSRVSAGWRFPLRADSLVFAKSNNNQHHIVHSDMHEGIDKLKDYLRTESAINTSTASLAVSSEPSTPKRSSVCRSAHPGTFSATQLDRRDERLSGSSNVHSWYHSSAALLGERLFAGMGREPSPAHLIASPPLSRQPSGEHGSWEMSAFGKTSSDTLCLAPPAQLGHCQARRFGPDEVVAAAAAGMDASAIIALYTDDADLGIKSSSQTVNIRSVGGRRTPDSDRSGSSEDSCRASNKDVVDMGGSYMDDAHVAQLLGYLPANDIELDVVTQLAGAKILDAASVPLPEKPTTQASECSGTAVKQNANQAKPAVFTAVEMEVVRREYRDKASIQSEVREKLVQTLRDEFSESAKSQQLKSAQAIRLLKQEHRQQIAAQEQEFARRVTAEQQRHAREIGQQALAVQAELEELRGGFASMQAERDDVQAMLEEYVATSSRLIEQKDEECSGLSRELGRLSLDRNRLQEQLDESGKHADALTAERNESRVQAEALAAENTRLEKLAVSLRADVLVAEERSAKIKAHAEEMLSKANAEISRLMSAAALAQQDVVAARARATKADTRSKSLQIQLDSTKRQNEELLSLCERLEGSIR</sequence>
<keyword evidence="3" id="KW-0963">Cytoplasm</keyword>
<feature type="domain" description="Transforming acidic coiled-coil-containing protein C-terminal" evidence="8">
    <location>
        <begin position="404"/>
        <end position="596"/>
    </location>
</feature>
<dbReference type="InterPro" id="IPR007707">
    <property type="entry name" value="TACC_C"/>
</dbReference>
<protein>
    <recommendedName>
        <fullName evidence="8">Transforming acidic coiled-coil-containing protein C-terminal domain-containing protein</fullName>
    </recommendedName>
</protein>
<dbReference type="Pfam" id="PF05010">
    <property type="entry name" value="TACC_C"/>
    <property type="match status" value="1"/>
</dbReference>
<evidence type="ECO:0000256" key="1">
    <source>
        <dbReference type="ARBA" id="ARBA00004245"/>
    </source>
</evidence>
<evidence type="ECO:0000256" key="3">
    <source>
        <dbReference type="ARBA" id="ARBA00022490"/>
    </source>
</evidence>
<feature type="region of interest" description="Disordered" evidence="7">
    <location>
        <begin position="66"/>
        <end position="92"/>
    </location>
</feature>
<feature type="compositionally biased region" description="Basic and acidic residues" evidence="7">
    <location>
        <begin position="229"/>
        <end position="248"/>
    </location>
</feature>
<evidence type="ECO:0000256" key="6">
    <source>
        <dbReference type="SAM" id="Coils"/>
    </source>
</evidence>
<evidence type="ECO:0000256" key="4">
    <source>
        <dbReference type="ARBA" id="ARBA00023054"/>
    </source>
</evidence>
<dbReference type="GO" id="GO:0005856">
    <property type="term" value="C:cytoskeleton"/>
    <property type="evidence" value="ECO:0007669"/>
    <property type="project" value="UniProtKB-SubCell"/>
</dbReference>
<accession>A0A9W8IDK9</accession>
<name>A0A9W8IDK9_9FUNG</name>
<dbReference type="AlphaFoldDB" id="A0A9W8IDK9"/>
<evidence type="ECO:0000256" key="7">
    <source>
        <dbReference type="SAM" id="MobiDB-lite"/>
    </source>
</evidence>
<reference evidence="9" key="1">
    <citation type="submission" date="2022-07" db="EMBL/GenBank/DDBJ databases">
        <title>Phylogenomic reconstructions and comparative analyses of Kickxellomycotina fungi.</title>
        <authorList>
            <person name="Reynolds N.K."/>
            <person name="Stajich J.E."/>
            <person name="Barry K."/>
            <person name="Grigoriev I.V."/>
            <person name="Crous P."/>
            <person name="Smith M.E."/>
        </authorList>
    </citation>
    <scope>NUCLEOTIDE SEQUENCE</scope>
    <source>
        <strain evidence="9">RSA 476</strain>
    </source>
</reference>
<feature type="region of interest" description="Disordered" evidence="7">
    <location>
        <begin position="222"/>
        <end position="248"/>
    </location>
</feature>
<keyword evidence="4 6" id="KW-0175">Coiled coil</keyword>
<feature type="compositionally biased region" description="Polar residues" evidence="7">
    <location>
        <begin position="66"/>
        <end position="83"/>
    </location>
</feature>
<evidence type="ECO:0000313" key="9">
    <source>
        <dbReference type="EMBL" id="KAJ2860626.1"/>
    </source>
</evidence>
<evidence type="ECO:0000256" key="2">
    <source>
        <dbReference type="ARBA" id="ARBA00009423"/>
    </source>
</evidence>
<evidence type="ECO:0000313" key="10">
    <source>
        <dbReference type="Proteomes" id="UP001140074"/>
    </source>
</evidence>
<comment type="similarity">
    <text evidence="2">Belongs to the TACC family.</text>
</comment>
<dbReference type="EMBL" id="JANBUY010000283">
    <property type="protein sequence ID" value="KAJ2860626.1"/>
    <property type="molecule type" value="Genomic_DNA"/>
</dbReference>
<evidence type="ECO:0000259" key="8">
    <source>
        <dbReference type="Pfam" id="PF05010"/>
    </source>
</evidence>
<comment type="caution">
    <text evidence="9">The sequence shown here is derived from an EMBL/GenBank/DDBJ whole genome shotgun (WGS) entry which is preliminary data.</text>
</comment>
<evidence type="ECO:0000256" key="5">
    <source>
        <dbReference type="ARBA" id="ARBA00023212"/>
    </source>
</evidence>
<dbReference type="Proteomes" id="UP001140074">
    <property type="component" value="Unassembled WGS sequence"/>
</dbReference>
<gene>
    <name evidence="9" type="ORF">GGH94_005396</name>
</gene>
<feature type="coiled-coil region" evidence="6">
    <location>
        <begin position="456"/>
        <end position="599"/>
    </location>
</feature>